<keyword evidence="1" id="KW-0645">Protease</keyword>
<proteinExistence type="predicted"/>
<keyword evidence="5" id="KW-0482">Metalloprotease</keyword>
<dbReference type="Pfam" id="PF01421">
    <property type="entry name" value="Reprolysin"/>
    <property type="match status" value="1"/>
</dbReference>
<dbReference type="SUPFAM" id="SSF55486">
    <property type="entry name" value="Metalloproteases ('zincins'), catalytic domain"/>
    <property type="match status" value="1"/>
</dbReference>
<keyword evidence="6" id="KW-1015">Disulfide bond</keyword>
<dbReference type="GO" id="GO:0006508">
    <property type="term" value="P:proteolysis"/>
    <property type="evidence" value="ECO:0007669"/>
    <property type="project" value="UniProtKB-KW"/>
</dbReference>
<keyword evidence="11" id="KW-1185">Reference proteome</keyword>
<evidence type="ECO:0000259" key="9">
    <source>
        <dbReference type="PROSITE" id="PS50215"/>
    </source>
</evidence>
<keyword evidence="7" id="KW-0325">Glycoprotein</keyword>
<dbReference type="GO" id="GO:0046872">
    <property type="term" value="F:metal ion binding"/>
    <property type="evidence" value="ECO:0007669"/>
    <property type="project" value="UniProtKB-KW"/>
</dbReference>
<evidence type="ECO:0000256" key="2">
    <source>
        <dbReference type="ARBA" id="ARBA00022723"/>
    </source>
</evidence>
<evidence type="ECO:0000256" key="7">
    <source>
        <dbReference type="ARBA" id="ARBA00023180"/>
    </source>
</evidence>
<dbReference type="Gene3D" id="3.40.1620.60">
    <property type="match status" value="1"/>
</dbReference>
<dbReference type="AlphaFoldDB" id="A0ABD0YS14"/>
<evidence type="ECO:0000256" key="6">
    <source>
        <dbReference type="ARBA" id="ARBA00023157"/>
    </source>
</evidence>
<dbReference type="InterPro" id="IPR041645">
    <property type="entry name" value="ADAMTS_CR_2"/>
</dbReference>
<evidence type="ECO:0000313" key="10">
    <source>
        <dbReference type="EMBL" id="KAL1130092.1"/>
    </source>
</evidence>
<dbReference type="PANTHER" id="PTHR11905">
    <property type="entry name" value="ADAM A DISINTEGRIN AND METALLOPROTEASE DOMAIN"/>
    <property type="match status" value="1"/>
</dbReference>
<feature type="non-terminal residue" evidence="10">
    <location>
        <position position="1"/>
    </location>
</feature>
<dbReference type="Gene3D" id="3.40.390.10">
    <property type="entry name" value="Collagenase (Catalytic Domain)"/>
    <property type="match status" value="1"/>
</dbReference>
<feature type="domain" description="Peptidase M12B" evidence="9">
    <location>
        <begin position="112"/>
        <end position="195"/>
    </location>
</feature>
<evidence type="ECO:0000256" key="5">
    <source>
        <dbReference type="ARBA" id="ARBA00023049"/>
    </source>
</evidence>
<dbReference type="Pfam" id="PF17771">
    <property type="entry name" value="ADAMTS_CR_2"/>
    <property type="match status" value="1"/>
</dbReference>
<accession>A0ABD0YS14</accession>
<keyword evidence="3" id="KW-0378">Hydrolase</keyword>
<evidence type="ECO:0000256" key="4">
    <source>
        <dbReference type="ARBA" id="ARBA00022833"/>
    </source>
</evidence>
<dbReference type="GO" id="GO:0008237">
    <property type="term" value="F:metallopeptidase activity"/>
    <property type="evidence" value="ECO:0007669"/>
    <property type="project" value="UniProtKB-KW"/>
</dbReference>
<sequence length="291" mass="32071">RSSRGAKGNAKLETALFLDEAGYKLFLPYFEGKDDQLRDMLLAYINGVQALYHHPSAGTRIDIVVVRLELMKNQPKDLPHYGGERGALLDSFCAYSEKTNSPKDSDPHHWDIGLATVGGVCMPRYACVIAELGSTNLLGKPYPSAGFTSVYVLAHEIGHNLGMHHDGSSNSCPKDGFIMSPSRGTVGETQWSTCSKQVLGKLSTWADCLYDEPTMSEPGYDHTKYGDKPGEKWGAKKQCEILLRDHDAHLQDPEKTEDICQTLKCRTPHRAGYYFSGPALEGTSCAVNKVR</sequence>
<dbReference type="EMBL" id="JBFDAA010000008">
    <property type="protein sequence ID" value="KAL1130092.1"/>
    <property type="molecule type" value="Genomic_DNA"/>
</dbReference>
<keyword evidence="4 8" id="KW-0862">Zinc</keyword>
<dbReference type="InterPro" id="IPR024079">
    <property type="entry name" value="MetalloPept_cat_dom_sf"/>
</dbReference>
<dbReference type="PROSITE" id="PS50215">
    <property type="entry name" value="ADAM_MEPRO"/>
    <property type="match status" value="1"/>
</dbReference>
<evidence type="ECO:0000313" key="11">
    <source>
        <dbReference type="Proteomes" id="UP001558652"/>
    </source>
</evidence>
<comment type="caution">
    <text evidence="8">Lacks conserved residue(s) required for the propagation of feature annotation.</text>
</comment>
<name>A0ABD0YS14_9HEMI</name>
<feature type="binding site" evidence="8">
    <location>
        <position position="155"/>
    </location>
    <ligand>
        <name>Zn(2+)</name>
        <dbReference type="ChEBI" id="CHEBI:29105"/>
        <note>catalytic</note>
    </ligand>
</feature>
<reference evidence="10 11" key="1">
    <citation type="submission" date="2024-07" db="EMBL/GenBank/DDBJ databases">
        <title>Chromosome-level genome assembly of the water stick insect Ranatra chinensis (Heteroptera: Nepidae).</title>
        <authorList>
            <person name="Liu X."/>
        </authorList>
    </citation>
    <scope>NUCLEOTIDE SEQUENCE [LARGE SCALE GENOMIC DNA]</scope>
    <source>
        <strain evidence="10">Cailab_2021Rc</strain>
        <tissue evidence="10">Muscle</tissue>
    </source>
</reference>
<evidence type="ECO:0000256" key="8">
    <source>
        <dbReference type="PROSITE-ProRule" id="PRU00276"/>
    </source>
</evidence>
<feature type="binding site" evidence="8">
    <location>
        <position position="165"/>
    </location>
    <ligand>
        <name>Zn(2+)</name>
        <dbReference type="ChEBI" id="CHEBI:29105"/>
        <note>catalytic</note>
    </ligand>
</feature>
<dbReference type="InterPro" id="IPR001590">
    <property type="entry name" value="Peptidase_M12B"/>
</dbReference>
<dbReference type="Proteomes" id="UP001558652">
    <property type="component" value="Unassembled WGS sequence"/>
</dbReference>
<feature type="binding site" evidence="8">
    <location>
        <position position="159"/>
    </location>
    <ligand>
        <name>Zn(2+)</name>
        <dbReference type="ChEBI" id="CHEBI:29105"/>
        <note>catalytic</note>
    </ligand>
</feature>
<protein>
    <recommendedName>
        <fullName evidence="9">Peptidase M12B domain-containing protein</fullName>
    </recommendedName>
</protein>
<dbReference type="PANTHER" id="PTHR11905:SF247">
    <property type="entry name" value="PEPTIDASE M12B DOMAIN-CONTAINING PROTEIN"/>
    <property type="match status" value="1"/>
</dbReference>
<keyword evidence="2 8" id="KW-0479">Metal-binding</keyword>
<feature type="active site" evidence="8">
    <location>
        <position position="156"/>
    </location>
</feature>
<evidence type="ECO:0000256" key="1">
    <source>
        <dbReference type="ARBA" id="ARBA00022670"/>
    </source>
</evidence>
<organism evidence="10 11">
    <name type="scientific">Ranatra chinensis</name>
    <dbReference type="NCBI Taxonomy" id="642074"/>
    <lineage>
        <taxon>Eukaryota</taxon>
        <taxon>Metazoa</taxon>
        <taxon>Ecdysozoa</taxon>
        <taxon>Arthropoda</taxon>
        <taxon>Hexapoda</taxon>
        <taxon>Insecta</taxon>
        <taxon>Pterygota</taxon>
        <taxon>Neoptera</taxon>
        <taxon>Paraneoptera</taxon>
        <taxon>Hemiptera</taxon>
        <taxon>Heteroptera</taxon>
        <taxon>Panheteroptera</taxon>
        <taxon>Nepomorpha</taxon>
        <taxon>Nepidae</taxon>
        <taxon>Ranatrinae</taxon>
        <taxon>Ranatra</taxon>
    </lineage>
</organism>
<gene>
    <name evidence="10" type="ORF">AAG570_013031</name>
</gene>
<comment type="caution">
    <text evidence="10">The sequence shown here is derived from an EMBL/GenBank/DDBJ whole genome shotgun (WGS) entry which is preliminary data.</text>
</comment>
<evidence type="ECO:0000256" key="3">
    <source>
        <dbReference type="ARBA" id="ARBA00022801"/>
    </source>
</evidence>